<dbReference type="RefSeq" id="WP_353500360.1">
    <property type="nucleotide sequence ID" value="NZ_CP115922.1"/>
</dbReference>
<keyword evidence="1" id="KW-0614">Plasmid</keyword>
<name>A0AAU8BTB3_9VIBR</name>
<dbReference type="KEGG" id="vck:PG915_24090"/>
<gene>
    <name evidence="1" type="ORF">PG915_24090</name>
</gene>
<evidence type="ECO:0000313" key="1">
    <source>
        <dbReference type="EMBL" id="XCD19242.1"/>
    </source>
</evidence>
<accession>A0AAU8BTB3</accession>
<dbReference type="EMBL" id="CP115922">
    <property type="protein sequence ID" value="XCD19242.1"/>
    <property type="molecule type" value="Genomic_DNA"/>
</dbReference>
<reference evidence="1" key="1">
    <citation type="submission" date="2023-01" db="EMBL/GenBank/DDBJ databases">
        <title>Vibrio sp. CB1-14 genome sequencing.</title>
        <authorList>
            <person name="Otstavnykh N."/>
            <person name="Isaeva M."/>
            <person name="Meleshko D."/>
        </authorList>
    </citation>
    <scope>NUCLEOTIDE SEQUENCE</scope>
    <source>
        <strain evidence="1">CB1-14</strain>
        <plasmid evidence="1">p1</plasmid>
    </source>
</reference>
<proteinExistence type="predicted"/>
<dbReference type="AlphaFoldDB" id="A0AAU8BTB3"/>
<protein>
    <submittedName>
        <fullName evidence="1">Uncharacterized protein</fullName>
    </submittedName>
</protein>
<organism evidence="1">
    <name type="scientific">Vibrio chaetopteri</name>
    <dbReference type="NCBI Taxonomy" id="3016528"/>
    <lineage>
        <taxon>Bacteria</taxon>
        <taxon>Pseudomonadati</taxon>
        <taxon>Pseudomonadota</taxon>
        <taxon>Gammaproteobacteria</taxon>
        <taxon>Vibrionales</taxon>
        <taxon>Vibrionaceae</taxon>
        <taxon>Vibrio</taxon>
    </lineage>
</organism>
<geneLocation type="plasmid" evidence="1">
    <name>p1</name>
</geneLocation>
<sequence>MINQHETPKVVYLDSQKGADMMNLLIALREQRAKKKNVCPVMWTTIKAIVVNHPEALHTYNLLVDMTGKLIHGMENANVASRQSFRGNMRELTRVLKS</sequence>